<accession>A0A7X2P6N6</accession>
<feature type="transmembrane region" description="Helical" evidence="1">
    <location>
        <begin position="305"/>
        <end position="325"/>
    </location>
</feature>
<name>A0A7X2P6N6_9FIRM</name>
<sequence>MNTIRSYLESMFAKLPNTPDVIKAKCELGQMMEDKYTELISEGKSENEAVGQVISEFGNLDELGDVLGISSILNSESERYAAGRQVTFQEAQSYLDDKAHYALFHGLGTFFAIICSCGVILASTLEYASQRTIVAGLIFLFVSIAACVAFHTYSSLQMNKWDFLKKEPCSIDYGTAGMINDLRRSTHDTSILQRTIAILLFCTCYIPLIVLTMLNDQGVSAGLGVDILLFMVGLGVLILTVSSSREDGCRTLLNLNSSPYSANYYSQNAGEFRYENKTVRIIMSVFWPTVTCIYLIWSFLSFAWYITWIIWPLAAVADTLIKAIFGIRKEDERS</sequence>
<evidence type="ECO:0008006" key="4">
    <source>
        <dbReference type="Google" id="ProtNLM"/>
    </source>
</evidence>
<keyword evidence="1" id="KW-0812">Transmembrane</keyword>
<feature type="transmembrane region" description="Helical" evidence="1">
    <location>
        <begin position="191"/>
        <end position="214"/>
    </location>
</feature>
<feature type="transmembrane region" description="Helical" evidence="1">
    <location>
        <begin position="220"/>
        <end position="241"/>
    </location>
</feature>
<keyword evidence="3" id="KW-1185">Reference proteome</keyword>
<dbReference type="NCBIfam" id="NF038403">
    <property type="entry name" value="perm_prefix_1"/>
    <property type="match status" value="1"/>
</dbReference>
<keyword evidence="1" id="KW-1133">Transmembrane helix</keyword>
<protein>
    <recommendedName>
        <fullName evidence="4">XRE family transcriptional regulator</fullName>
    </recommendedName>
</protein>
<evidence type="ECO:0000313" key="3">
    <source>
        <dbReference type="Proteomes" id="UP000466864"/>
    </source>
</evidence>
<dbReference type="EMBL" id="VUMV01000001">
    <property type="protein sequence ID" value="MST81207.1"/>
    <property type="molecule type" value="Genomic_DNA"/>
</dbReference>
<organism evidence="2 3">
    <name type="scientific">Bilifractor porci</name>
    <dbReference type="NCBI Taxonomy" id="2606636"/>
    <lineage>
        <taxon>Bacteria</taxon>
        <taxon>Bacillati</taxon>
        <taxon>Bacillota</taxon>
        <taxon>Clostridia</taxon>
        <taxon>Lachnospirales</taxon>
        <taxon>Lachnospiraceae</taxon>
        <taxon>Bilifractor</taxon>
    </lineage>
</organism>
<gene>
    <name evidence="2" type="ORF">FYJ60_02555</name>
</gene>
<dbReference type="AlphaFoldDB" id="A0A7X2P6N6"/>
<evidence type="ECO:0000256" key="1">
    <source>
        <dbReference type="SAM" id="Phobius"/>
    </source>
</evidence>
<feature type="transmembrane region" description="Helical" evidence="1">
    <location>
        <begin position="281"/>
        <end position="299"/>
    </location>
</feature>
<proteinExistence type="predicted"/>
<keyword evidence="1" id="KW-0472">Membrane</keyword>
<dbReference type="RefSeq" id="WP_154457000.1">
    <property type="nucleotide sequence ID" value="NZ_VUMV01000001.1"/>
</dbReference>
<evidence type="ECO:0000313" key="2">
    <source>
        <dbReference type="EMBL" id="MST81207.1"/>
    </source>
</evidence>
<feature type="transmembrane region" description="Helical" evidence="1">
    <location>
        <begin position="101"/>
        <end position="121"/>
    </location>
</feature>
<feature type="transmembrane region" description="Helical" evidence="1">
    <location>
        <begin position="133"/>
        <end position="156"/>
    </location>
</feature>
<dbReference type="InterPro" id="IPR047928">
    <property type="entry name" value="Perm_prefix_1"/>
</dbReference>
<reference evidence="2 3" key="1">
    <citation type="submission" date="2019-08" db="EMBL/GenBank/DDBJ databases">
        <title>In-depth cultivation of the pig gut microbiome towards novel bacterial diversity and tailored functional studies.</title>
        <authorList>
            <person name="Wylensek D."/>
            <person name="Hitch T.C.A."/>
            <person name="Clavel T."/>
        </authorList>
    </citation>
    <scope>NUCLEOTIDE SEQUENCE [LARGE SCALE GENOMIC DNA]</scope>
    <source>
        <strain evidence="2 3">Oil+RF-744-WCA-WT-13</strain>
    </source>
</reference>
<comment type="caution">
    <text evidence="2">The sequence shown here is derived from an EMBL/GenBank/DDBJ whole genome shotgun (WGS) entry which is preliminary data.</text>
</comment>
<dbReference type="Proteomes" id="UP000466864">
    <property type="component" value="Unassembled WGS sequence"/>
</dbReference>